<dbReference type="SFLD" id="SFLDS00029">
    <property type="entry name" value="Radical_SAM"/>
    <property type="match status" value="1"/>
</dbReference>
<evidence type="ECO:0000256" key="5">
    <source>
        <dbReference type="ARBA" id="ARBA00023601"/>
    </source>
</evidence>
<evidence type="ECO:0000313" key="7">
    <source>
        <dbReference type="EMBL" id="CAB4140084.1"/>
    </source>
</evidence>
<gene>
    <name evidence="7" type="ORF">UFOVP396_5</name>
</gene>
<dbReference type="GO" id="GO:0016491">
    <property type="term" value="F:oxidoreductase activity"/>
    <property type="evidence" value="ECO:0007669"/>
    <property type="project" value="InterPro"/>
</dbReference>
<dbReference type="GO" id="GO:0051536">
    <property type="term" value="F:iron-sulfur cluster binding"/>
    <property type="evidence" value="ECO:0007669"/>
    <property type="project" value="UniProtKB-KW"/>
</dbReference>
<dbReference type="CDD" id="cd01335">
    <property type="entry name" value="Radical_SAM"/>
    <property type="match status" value="1"/>
</dbReference>
<name>A0A6J5LZS5_9CAUD</name>
<dbReference type="PANTHER" id="PTHR43273:SF3">
    <property type="entry name" value="ANAEROBIC SULFATASE-MATURATING ENZYME HOMOLOG ASLB-RELATED"/>
    <property type="match status" value="1"/>
</dbReference>
<dbReference type="SFLD" id="SFLDG01067">
    <property type="entry name" value="SPASM/twitch_domain_containing"/>
    <property type="match status" value="1"/>
</dbReference>
<dbReference type="InterPro" id="IPR058240">
    <property type="entry name" value="rSAM_sf"/>
</dbReference>
<keyword evidence="2" id="KW-0479">Metal-binding</keyword>
<reference evidence="7" key="1">
    <citation type="submission" date="2020-04" db="EMBL/GenBank/DDBJ databases">
        <authorList>
            <person name="Chiriac C."/>
            <person name="Salcher M."/>
            <person name="Ghai R."/>
            <person name="Kavagutti S V."/>
        </authorList>
    </citation>
    <scope>NUCLEOTIDE SEQUENCE</scope>
</reference>
<evidence type="ECO:0000256" key="4">
    <source>
        <dbReference type="ARBA" id="ARBA00023014"/>
    </source>
</evidence>
<dbReference type="Pfam" id="PF04055">
    <property type="entry name" value="Radical_SAM"/>
    <property type="match status" value="1"/>
</dbReference>
<dbReference type="SUPFAM" id="SSF102114">
    <property type="entry name" value="Radical SAM enzymes"/>
    <property type="match status" value="1"/>
</dbReference>
<keyword evidence="1" id="KW-0949">S-adenosyl-L-methionine</keyword>
<dbReference type="InterPro" id="IPR023867">
    <property type="entry name" value="Sulphatase_maturase_rSAM"/>
</dbReference>
<evidence type="ECO:0000256" key="2">
    <source>
        <dbReference type="ARBA" id="ARBA00022723"/>
    </source>
</evidence>
<accession>A0A6J5LZS5</accession>
<dbReference type="PROSITE" id="PS51918">
    <property type="entry name" value="RADICAL_SAM"/>
    <property type="match status" value="1"/>
</dbReference>
<evidence type="ECO:0000256" key="1">
    <source>
        <dbReference type="ARBA" id="ARBA00022691"/>
    </source>
</evidence>
<feature type="domain" description="Radical SAM core" evidence="6">
    <location>
        <begin position="87"/>
        <end position="316"/>
    </location>
</feature>
<evidence type="ECO:0000259" key="6">
    <source>
        <dbReference type="PROSITE" id="PS51918"/>
    </source>
</evidence>
<dbReference type="PANTHER" id="PTHR43273">
    <property type="entry name" value="ANAEROBIC SULFATASE-MATURATING ENZYME HOMOLOG ASLB-RELATED"/>
    <property type="match status" value="1"/>
</dbReference>
<comment type="similarity">
    <text evidence="5">Belongs to the radical SAM superfamily. Anaerobic sulfatase-maturating enzyme family.</text>
</comment>
<evidence type="ECO:0000256" key="3">
    <source>
        <dbReference type="ARBA" id="ARBA00023004"/>
    </source>
</evidence>
<protein>
    <submittedName>
        <fullName evidence="7">AslB Arylsulfatase regulator (Fe-S oxidoreductase)</fullName>
    </submittedName>
</protein>
<sequence length="483" mass="55194">MSNSKEYNFASWKKKEPEVIKTYDTSNPPEYKLHLQYPKGWRYLMYKPHTSELTENGLPISLESINMEYTKGHFHEWIPNSPSNPAKKSDKPNNVKIQMGLKCNYSCSYCNQAQFVPNSFQGNPAEAQKFLDELDTWFKGDGNNTRWEFWGGEPLVYIKVLKVLAEGLRKKFPKAEFNIITNASMLTPEIVDWLDSLDFQVGISHDGAVYRDQRGEDILTVPKTLEAVKYAYKILFPKGRIGFNCVLTVKNYSLHKVREYIAEKMGLQPFDIPLTTEEIMLPYDAGGMMLSPTLPEEQKEMKEVLFEEAAFGSTLSVSTVFQKLDDFFNSIKTQRPFTVFGQKCGMDNPEILAVDLKGNTMTCQNVNANLPNHNTGTYKDIKAIEMTLVHHFRTRSECVRCPVVQLCKGACLFLENEYWTKACDVSYNYNVAMLGAALYRLTGGILRYIEGTPRRDNMHDKIEIISQDFVNKLIAPTQQGVNV</sequence>
<dbReference type="Gene3D" id="3.20.20.70">
    <property type="entry name" value="Aldolase class I"/>
    <property type="match status" value="1"/>
</dbReference>
<keyword evidence="3" id="KW-0408">Iron</keyword>
<keyword evidence="4" id="KW-0411">Iron-sulfur</keyword>
<dbReference type="GO" id="GO:0046872">
    <property type="term" value="F:metal ion binding"/>
    <property type="evidence" value="ECO:0007669"/>
    <property type="project" value="UniProtKB-KW"/>
</dbReference>
<proteinExistence type="inferred from homology"/>
<organism evidence="7">
    <name type="scientific">uncultured Caudovirales phage</name>
    <dbReference type="NCBI Taxonomy" id="2100421"/>
    <lineage>
        <taxon>Viruses</taxon>
        <taxon>Duplodnaviria</taxon>
        <taxon>Heunggongvirae</taxon>
        <taxon>Uroviricota</taxon>
        <taxon>Caudoviricetes</taxon>
        <taxon>Peduoviridae</taxon>
        <taxon>Maltschvirus</taxon>
        <taxon>Maltschvirus maltsch</taxon>
    </lineage>
</organism>
<dbReference type="InterPro" id="IPR013785">
    <property type="entry name" value="Aldolase_TIM"/>
</dbReference>
<dbReference type="InterPro" id="IPR007197">
    <property type="entry name" value="rSAM"/>
</dbReference>
<dbReference type="EMBL" id="LR796381">
    <property type="protein sequence ID" value="CAB4140084.1"/>
    <property type="molecule type" value="Genomic_DNA"/>
</dbReference>